<name>A0A2T0KHJ0_9ACTN</name>
<organism evidence="1 2">
    <name type="scientific">Actinoplanes italicus</name>
    <dbReference type="NCBI Taxonomy" id="113567"/>
    <lineage>
        <taxon>Bacteria</taxon>
        <taxon>Bacillati</taxon>
        <taxon>Actinomycetota</taxon>
        <taxon>Actinomycetes</taxon>
        <taxon>Micromonosporales</taxon>
        <taxon>Micromonosporaceae</taxon>
        <taxon>Actinoplanes</taxon>
    </lineage>
</organism>
<protein>
    <submittedName>
        <fullName evidence="1">Uncharacterized protein</fullName>
    </submittedName>
</protein>
<sequence>MPAWNTSASFVKNCRDTFLKRVLIPCSWDLLCHSNWTSPYGRLRLMTTITTFATATDVTLAELKIEAFLPVDAPTAEALRAFGRKRSVVQD</sequence>
<keyword evidence="2" id="KW-1185">Reference proteome</keyword>
<dbReference type="Proteomes" id="UP000239415">
    <property type="component" value="Unassembled WGS sequence"/>
</dbReference>
<dbReference type="EMBL" id="PVMZ01000004">
    <property type="protein sequence ID" value="PRX22913.1"/>
    <property type="molecule type" value="Genomic_DNA"/>
</dbReference>
<gene>
    <name evidence="1" type="ORF">CLV67_104441</name>
</gene>
<proteinExistence type="predicted"/>
<accession>A0A2T0KHJ0</accession>
<reference evidence="1 2" key="1">
    <citation type="submission" date="2018-03" db="EMBL/GenBank/DDBJ databases">
        <title>Genomic Encyclopedia of Archaeal and Bacterial Type Strains, Phase II (KMG-II): from individual species to whole genera.</title>
        <authorList>
            <person name="Goeker M."/>
        </authorList>
    </citation>
    <scope>NUCLEOTIDE SEQUENCE [LARGE SCALE GENOMIC DNA]</scope>
    <source>
        <strain evidence="1 2">DSM 43146</strain>
    </source>
</reference>
<comment type="caution">
    <text evidence="1">The sequence shown here is derived from an EMBL/GenBank/DDBJ whole genome shotgun (WGS) entry which is preliminary data.</text>
</comment>
<evidence type="ECO:0000313" key="1">
    <source>
        <dbReference type="EMBL" id="PRX22913.1"/>
    </source>
</evidence>
<dbReference type="AlphaFoldDB" id="A0A2T0KHJ0"/>
<evidence type="ECO:0000313" key="2">
    <source>
        <dbReference type="Proteomes" id="UP000239415"/>
    </source>
</evidence>